<dbReference type="EMBL" id="MU001688">
    <property type="protein sequence ID" value="KAF2455157.1"/>
    <property type="molecule type" value="Genomic_DNA"/>
</dbReference>
<gene>
    <name evidence="2" type="ORF">BDY21DRAFT_381032</name>
</gene>
<evidence type="ECO:0000313" key="3">
    <source>
        <dbReference type="Proteomes" id="UP000799766"/>
    </source>
</evidence>
<evidence type="ECO:0000256" key="1">
    <source>
        <dbReference type="SAM" id="MobiDB-lite"/>
    </source>
</evidence>
<keyword evidence="3" id="KW-1185">Reference proteome</keyword>
<feature type="region of interest" description="Disordered" evidence="1">
    <location>
        <begin position="23"/>
        <end position="42"/>
    </location>
</feature>
<dbReference type="AlphaFoldDB" id="A0A6A6NUI9"/>
<proteinExistence type="predicted"/>
<dbReference type="Proteomes" id="UP000799766">
    <property type="component" value="Unassembled WGS sequence"/>
</dbReference>
<protein>
    <submittedName>
        <fullName evidence="2">Uncharacterized protein</fullName>
    </submittedName>
</protein>
<reference evidence="2" key="1">
    <citation type="journal article" date="2020" name="Stud. Mycol.">
        <title>101 Dothideomycetes genomes: a test case for predicting lifestyles and emergence of pathogens.</title>
        <authorList>
            <person name="Haridas S."/>
            <person name="Albert R."/>
            <person name="Binder M."/>
            <person name="Bloem J."/>
            <person name="Labutti K."/>
            <person name="Salamov A."/>
            <person name="Andreopoulos B."/>
            <person name="Baker S."/>
            <person name="Barry K."/>
            <person name="Bills G."/>
            <person name="Bluhm B."/>
            <person name="Cannon C."/>
            <person name="Castanera R."/>
            <person name="Culley D."/>
            <person name="Daum C."/>
            <person name="Ezra D."/>
            <person name="Gonzalez J."/>
            <person name="Henrissat B."/>
            <person name="Kuo A."/>
            <person name="Liang C."/>
            <person name="Lipzen A."/>
            <person name="Lutzoni F."/>
            <person name="Magnuson J."/>
            <person name="Mondo S."/>
            <person name="Nolan M."/>
            <person name="Ohm R."/>
            <person name="Pangilinan J."/>
            <person name="Park H.-J."/>
            <person name="Ramirez L."/>
            <person name="Alfaro M."/>
            <person name="Sun H."/>
            <person name="Tritt A."/>
            <person name="Yoshinaga Y."/>
            <person name="Zwiers L.-H."/>
            <person name="Turgeon B."/>
            <person name="Goodwin S."/>
            <person name="Spatafora J."/>
            <person name="Crous P."/>
            <person name="Grigoriev I."/>
        </authorList>
    </citation>
    <scope>NUCLEOTIDE SEQUENCE</scope>
    <source>
        <strain evidence="2">ATCC 16933</strain>
    </source>
</reference>
<organism evidence="2 3">
    <name type="scientific">Lineolata rhizophorae</name>
    <dbReference type="NCBI Taxonomy" id="578093"/>
    <lineage>
        <taxon>Eukaryota</taxon>
        <taxon>Fungi</taxon>
        <taxon>Dikarya</taxon>
        <taxon>Ascomycota</taxon>
        <taxon>Pezizomycotina</taxon>
        <taxon>Dothideomycetes</taxon>
        <taxon>Dothideomycetes incertae sedis</taxon>
        <taxon>Lineolatales</taxon>
        <taxon>Lineolataceae</taxon>
        <taxon>Lineolata</taxon>
    </lineage>
</organism>
<evidence type="ECO:0000313" key="2">
    <source>
        <dbReference type="EMBL" id="KAF2455157.1"/>
    </source>
</evidence>
<name>A0A6A6NUI9_9PEZI</name>
<feature type="compositionally biased region" description="Polar residues" evidence="1">
    <location>
        <begin position="23"/>
        <end position="39"/>
    </location>
</feature>
<accession>A0A6A6NUI9</accession>
<sequence length="409" mass="47277">MPPQGERIHCSRAKVRSQLKTVSASISPSKKATPDQNATHPLGTRLLTSPIIELDAELSQARDEFLQHLRSIQNSRSYGMPQSIGMNPRLSWDNDSLKHFFDNSSQVSKALLLMALEREAKSKPPPATRAVPMKRQRLSRQTLEELSKIQHLISKYDTTAENAAKFDEQPISTGAAPQWDKGHKFEDPVDKHYCYIQDSNLDYSGLIQYLPPSLFFVSRAIYSEVVDVFRATNKFRFDSTQLQFLCCDKNSDRLLNGLRRIEIEDIDRKYKKFRLFHRNCISEILNHVSKGTKVREIVLGYGFLYNHSYEVDMQNIQMWFQNGKQPSGTDKKLLEEQNILRNHLQALRTQVGMSDWFSTPNTEIFDRDARPEQLRQITTLKFDGNAFHTTLQNILKRKREKLEIPSDSE</sequence>